<name>A0A1M6B5B7_9BACE</name>
<dbReference type="PANTHER" id="PTHR11731">
    <property type="entry name" value="PROTEASE FAMILY S9B,C DIPEPTIDYL-PEPTIDASE IV-RELATED"/>
    <property type="match status" value="1"/>
</dbReference>
<organism evidence="4 5">
    <name type="scientific">Bacteroides stercorirosoris</name>
    <dbReference type="NCBI Taxonomy" id="871324"/>
    <lineage>
        <taxon>Bacteria</taxon>
        <taxon>Pseudomonadati</taxon>
        <taxon>Bacteroidota</taxon>
        <taxon>Bacteroidia</taxon>
        <taxon>Bacteroidales</taxon>
        <taxon>Bacteroidaceae</taxon>
        <taxon>Bacteroides</taxon>
    </lineage>
</organism>
<dbReference type="AlphaFoldDB" id="A0A1M6B5B7"/>
<sequence length="795" mass="90076">MPMIPTINADDSILTPNKTMANIWTVYGLVNYRSGFALTSEPFFSFYPYICPSKKSIRIMKQISIAILLCLCTLAGFAQGGQALDLKDIVSGKFRAENIYGVIPIPGDGEHYSQMNAEGTQIIKYSFKTGKQVEVLFDAATARECPFKKFDSYSFSPDGSKLLIATETTPIYRRSYTAIHYIYSLKRNVNGEINNIVEKLSDGGPQQVPVFSPDGTMVAFVRDNNIYLVKFLYGNSESQVTEDGKRNAVLNGIPDWVYEEEFSFNRALEFSADSKMLAYTRFDETDVPSYSFPVFAGSNPHISAFEKYPGDYTYKYPKTGEANSKVSVHTFDIKTKVTRKMQVPMDADGYIPRIRFTQDPNKLAIITLNRHQNRLDMYFGDPRSTVCKQVLRDESDAYIKENVFDNIIFYPENFSYLSEKSGYNHLYWYSMGGNLIKQVTAGNYEVKNFLGWSADDDSFYYVSNEESPLRQAVYKIDRKGKKTKLSAQEGINSAQFSTDMKYYMNRYSNLSTPTVITLNDNTGKVLSTLVTNDALKQTLAKYKVPQKEFFTFQTQDGVTLNGWMMKPTDFSASGKYPVLLYQYSGPGSQQVLDTWSISWETYMASRGFIVVCVDGRGTGGRGAEFEKCTYLNLGVKEAKDQVATAQYMGSQPYVDKNRIGIWGWSYGGYMTIMSMSEGTPVFKAGVAVAAVTDWNYYDTIYGERFMRTPKENAEGYKSSSAFTRANNLNGNLLLVHGMADDNVHFQNCAEYAEHLVQLNKQFDMQVYTNRNHGIYGGNTRYHLYTKLTNFFETNL</sequence>
<evidence type="ECO:0000259" key="2">
    <source>
        <dbReference type="Pfam" id="PF00326"/>
    </source>
</evidence>
<accession>A0A1M6B5B7</accession>
<keyword evidence="1" id="KW-0325">Glycoprotein</keyword>
<dbReference type="EMBL" id="FQZN01000002">
    <property type="protein sequence ID" value="SHI43663.1"/>
    <property type="molecule type" value="Genomic_DNA"/>
</dbReference>
<dbReference type="InterPro" id="IPR002469">
    <property type="entry name" value="Peptidase_S9B_N"/>
</dbReference>
<dbReference type="FunFam" id="3.40.50.1820:FF:000003">
    <property type="entry name" value="Dipeptidyl peptidase 4"/>
    <property type="match status" value="1"/>
</dbReference>
<gene>
    <name evidence="4" type="ORF">SAMN05444350_102172</name>
</gene>
<dbReference type="SUPFAM" id="SSF82171">
    <property type="entry name" value="DPP6 N-terminal domain-like"/>
    <property type="match status" value="1"/>
</dbReference>
<dbReference type="Gene3D" id="3.40.50.1820">
    <property type="entry name" value="alpha/beta hydrolase"/>
    <property type="match status" value="1"/>
</dbReference>
<dbReference type="Pfam" id="PF00930">
    <property type="entry name" value="DPPIV_N"/>
    <property type="match status" value="1"/>
</dbReference>
<evidence type="ECO:0000313" key="4">
    <source>
        <dbReference type="EMBL" id="SHI43663.1"/>
    </source>
</evidence>
<dbReference type="GO" id="GO:0008239">
    <property type="term" value="F:dipeptidyl-peptidase activity"/>
    <property type="evidence" value="ECO:0007669"/>
    <property type="project" value="TreeGrafter"/>
</dbReference>
<proteinExistence type="predicted"/>
<evidence type="ECO:0000313" key="5">
    <source>
        <dbReference type="Proteomes" id="UP000184192"/>
    </source>
</evidence>
<keyword evidence="5" id="KW-1185">Reference proteome</keyword>
<dbReference type="Pfam" id="PF00326">
    <property type="entry name" value="Peptidase_S9"/>
    <property type="match status" value="1"/>
</dbReference>
<dbReference type="GO" id="GO:0006508">
    <property type="term" value="P:proteolysis"/>
    <property type="evidence" value="ECO:0007669"/>
    <property type="project" value="InterPro"/>
</dbReference>
<dbReference type="Gene3D" id="2.140.10.30">
    <property type="entry name" value="Dipeptidylpeptidase IV, N-terminal domain"/>
    <property type="match status" value="1"/>
</dbReference>
<dbReference type="InterPro" id="IPR050278">
    <property type="entry name" value="Serine_Prot_S9B/DPPIV"/>
</dbReference>
<dbReference type="PANTHER" id="PTHR11731:SF193">
    <property type="entry name" value="DIPEPTIDYL PEPTIDASE 9"/>
    <property type="match status" value="1"/>
</dbReference>
<reference evidence="5" key="1">
    <citation type="submission" date="2016-11" db="EMBL/GenBank/DDBJ databases">
        <authorList>
            <person name="Varghese N."/>
            <person name="Submissions S."/>
        </authorList>
    </citation>
    <scope>NUCLEOTIDE SEQUENCE [LARGE SCALE GENOMIC DNA]</scope>
    <source>
        <strain evidence="5">DSM 26884</strain>
    </source>
</reference>
<dbReference type="eggNOG" id="COG1506">
    <property type="taxonomic scope" value="Bacteria"/>
</dbReference>
<dbReference type="eggNOG" id="COG0823">
    <property type="taxonomic scope" value="Bacteria"/>
</dbReference>
<protein>
    <submittedName>
        <fullName evidence="4">Dipeptidyl-peptidase-4</fullName>
    </submittedName>
</protein>
<feature type="domain" description="Peptidase S9 prolyl oligopeptidase catalytic" evidence="2">
    <location>
        <begin position="595"/>
        <end position="794"/>
    </location>
</feature>
<dbReference type="GO" id="GO:0008236">
    <property type="term" value="F:serine-type peptidase activity"/>
    <property type="evidence" value="ECO:0007669"/>
    <property type="project" value="InterPro"/>
</dbReference>
<dbReference type="InterPro" id="IPR001375">
    <property type="entry name" value="Peptidase_S9_cat"/>
</dbReference>
<dbReference type="SUPFAM" id="SSF53474">
    <property type="entry name" value="alpha/beta-Hydrolases"/>
    <property type="match status" value="1"/>
</dbReference>
<feature type="domain" description="Dipeptidylpeptidase IV N-terminal" evidence="3">
    <location>
        <begin position="156"/>
        <end position="513"/>
    </location>
</feature>
<dbReference type="InterPro" id="IPR029058">
    <property type="entry name" value="AB_hydrolase_fold"/>
</dbReference>
<evidence type="ECO:0000259" key="3">
    <source>
        <dbReference type="Pfam" id="PF00930"/>
    </source>
</evidence>
<evidence type="ECO:0000256" key="1">
    <source>
        <dbReference type="ARBA" id="ARBA00023180"/>
    </source>
</evidence>
<dbReference type="Proteomes" id="UP000184192">
    <property type="component" value="Unassembled WGS sequence"/>
</dbReference>